<organism evidence="8 9">
    <name type="scientific">Microbulbifer rhizosphaerae</name>
    <dbReference type="NCBI Taxonomy" id="1562603"/>
    <lineage>
        <taxon>Bacteria</taxon>
        <taxon>Pseudomonadati</taxon>
        <taxon>Pseudomonadota</taxon>
        <taxon>Gammaproteobacteria</taxon>
        <taxon>Cellvibrionales</taxon>
        <taxon>Microbulbiferaceae</taxon>
        <taxon>Microbulbifer</taxon>
    </lineage>
</organism>
<dbReference type="PANTHER" id="PTHR30417:SF1">
    <property type="entry name" value="N-ACETYLMURAMOYL-L-ALANINE AMIDASE AMID"/>
    <property type="match status" value="1"/>
</dbReference>
<evidence type="ECO:0000259" key="7">
    <source>
        <dbReference type="SMART" id="SM00644"/>
    </source>
</evidence>
<sequence length="572" mass="62826">MITGRMCTLLCLGLLSQWAIADGEQKIQSGLRAQLAAEEQQLLPKRQEYIRYFNSAYAAYPSIPDGTLEAIAYVQTRWMHLDPDRSAGPTSHQHMPKAYGVMGLYGGGGFEDQISLASAITGIVPEKIKRDPEYNILAAAALLDAELREDADRMNILRGGMLIKPKREDMTPILKRYAGFSPYPEENAAQEYVRNSFAYDVLLAQDRGVDDRGIKVPENPVSWERAFSPEQLTAMRAPFVRLDVTEDILETREYRVDPITKTLQKKDATESNSLEMPETGANAQGSVSIQSTDYGPARWVPSPYYHNRSSYDSTTIHTAEGTYAGTISWFQNNPRSVSAHYVIRSSDGQVTQMVRNHNAAHHVGIHNGTTLGIEHEGYVDNSSWYTNAMYNSSAALVKNFCGRYAAIDCSKAYNGPAHSSAVVLSSSIDVKGHQHYTGQDHTDPGINWNWSKYYSLLNDGSDGNPHNPYAPEEICGSGYEVIDSHALSGGRVYLLYNSSNGYNCAVTLKTLNLGSPSAVSASLQVKGETMATDSGNFSYYAGPVKRSAPDTCVKWGGSVGSGSYMSEFEHCG</sequence>
<feature type="signal peptide" evidence="6">
    <location>
        <begin position="1"/>
        <end position="21"/>
    </location>
</feature>
<keyword evidence="4" id="KW-0961">Cell wall biogenesis/degradation</keyword>
<dbReference type="Proteomes" id="UP000535937">
    <property type="component" value="Unassembled WGS sequence"/>
</dbReference>
<dbReference type="AlphaFoldDB" id="A0A7W4WE65"/>
<comment type="caution">
    <text evidence="8">The sequence shown here is derived from an EMBL/GenBank/DDBJ whole genome shotgun (WGS) entry which is preliminary data.</text>
</comment>
<keyword evidence="9" id="KW-1185">Reference proteome</keyword>
<dbReference type="Gene3D" id="3.40.80.10">
    <property type="entry name" value="Peptidoglycan recognition protein-like"/>
    <property type="match status" value="1"/>
</dbReference>
<dbReference type="PANTHER" id="PTHR30417">
    <property type="entry name" value="N-ACETYLMURAMOYL-L-ALANINE AMIDASE AMID"/>
    <property type="match status" value="1"/>
</dbReference>
<dbReference type="GO" id="GO:0071555">
    <property type="term" value="P:cell wall organization"/>
    <property type="evidence" value="ECO:0007669"/>
    <property type="project" value="UniProtKB-KW"/>
</dbReference>
<evidence type="ECO:0000256" key="2">
    <source>
        <dbReference type="ARBA" id="ARBA00011901"/>
    </source>
</evidence>
<feature type="region of interest" description="Disordered" evidence="5">
    <location>
        <begin position="266"/>
        <end position="288"/>
    </location>
</feature>
<dbReference type="SMART" id="SM00644">
    <property type="entry name" value="Ami_2"/>
    <property type="match status" value="1"/>
</dbReference>
<reference evidence="8 9" key="1">
    <citation type="submission" date="2020-08" db="EMBL/GenBank/DDBJ databases">
        <title>Genomic Encyclopedia of Type Strains, Phase III (KMG-III): the genomes of soil and plant-associated and newly described type strains.</title>
        <authorList>
            <person name="Whitman W."/>
        </authorList>
    </citation>
    <scope>NUCLEOTIDE SEQUENCE [LARGE SCALE GENOMIC DNA]</scope>
    <source>
        <strain evidence="8 9">CECT 8799</strain>
    </source>
</reference>
<accession>A0A7W4WE65</accession>
<proteinExistence type="predicted"/>
<evidence type="ECO:0000256" key="6">
    <source>
        <dbReference type="SAM" id="SignalP"/>
    </source>
</evidence>
<evidence type="ECO:0000256" key="4">
    <source>
        <dbReference type="ARBA" id="ARBA00023316"/>
    </source>
</evidence>
<dbReference type="GO" id="GO:0008745">
    <property type="term" value="F:N-acetylmuramoyl-L-alanine amidase activity"/>
    <property type="evidence" value="ECO:0007669"/>
    <property type="project" value="UniProtKB-EC"/>
</dbReference>
<dbReference type="EC" id="3.5.1.28" evidence="2"/>
<dbReference type="CDD" id="cd06583">
    <property type="entry name" value="PGRP"/>
    <property type="match status" value="1"/>
</dbReference>
<feature type="domain" description="N-acetylmuramoyl-L-alanine amidase" evidence="7">
    <location>
        <begin position="304"/>
        <end position="445"/>
    </location>
</feature>
<feature type="chain" id="PRO_5030896521" description="N-acetylmuramoyl-L-alanine amidase" evidence="6">
    <location>
        <begin position="22"/>
        <end position="572"/>
    </location>
</feature>
<dbReference type="SUPFAM" id="SSF55846">
    <property type="entry name" value="N-acetylmuramoyl-L-alanine amidase-like"/>
    <property type="match status" value="1"/>
</dbReference>
<keyword evidence="3" id="KW-0378">Hydrolase</keyword>
<keyword evidence="6" id="KW-0732">Signal</keyword>
<dbReference type="Pfam" id="PF01510">
    <property type="entry name" value="Amidase_2"/>
    <property type="match status" value="1"/>
</dbReference>
<evidence type="ECO:0000256" key="1">
    <source>
        <dbReference type="ARBA" id="ARBA00001561"/>
    </source>
</evidence>
<evidence type="ECO:0000313" key="9">
    <source>
        <dbReference type="Proteomes" id="UP000535937"/>
    </source>
</evidence>
<dbReference type="InterPro" id="IPR051206">
    <property type="entry name" value="NAMLAA_amidase_2"/>
</dbReference>
<evidence type="ECO:0000313" key="8">
    <source>
        <dbReference type="EMBL" id="MBB3062062.1"/>
    </source>
</evidence>
<dbReference type="GO" id="GO:0009253">
    <property type="term" value="P:peptidoglycan catabolic process"/>
    <property type="evidence" value="ECO:0007669"/>
    <property type="project" value="InterPro"/>
</dbReference>
<dbReference type="GO" id="GO:0009254">
    <property type="term" value="P:peptidoglycan turnover"/>
    <property type="evidence" value="ECO:0007669"/>
    <property type="project" value="TreeGrafter"/>
</dbReference>
<gene>
    <name evidence="8" type="ORF">FHS09_002906</name>
</gene>
<protein>
    <recommendedName>
        <fullName evidence="2">N-acetylmuramoyl-L-alanine amidase</fullName>
        <ecNumber evidence="2">3.5.1.28</ecNumber>
    </recommendedName>
</protein>
<comment type="catalytic activity">
    <reaction evidence="1">
        <text>Hydrolyzes the link between N-acetylmuramoyl residues and L-amino acid residues in certain cell-wall glycopeptides.</text>
        <dbReference type="EC" id="3.5.1.28"/>
    </reaction>
</comment>
<dbReference type="InterPro" id="IPR036505">
    <property type="entry name" value="Amidase/PGRP_sf"/>
</dbReference>
<dbReference type="RefSeq" id="WP_183461023.1">
    <property type="nucleotide sequence ID" value="NZ_JACHWZ010000013.1"/>
</dbReference>
<dbReference type="EMBL" id="JACHWZ010000013">
    <property type="protein sequence ID" value="MBB3062062.1"/>
    <property type="molecule type" value="Genomic_DNA"/>
</dbReference>
<evidence type="ECO:0000256" key="3">
    <source>
        <dbReference type="ARBA" id="ARBA00022801"/>
    </source>
</evidence>
<name>A0A7W4WE65_9GAMM</name>
<evidence type="ECO:0000256" key="5">
    <source>
        <dbReference type="SAM" id="MobiDB-lite"/>
    </source>
</evidence>
<dbReference type="InterPro" id="IPR002502">
    <property type="entry name" value="Amidase_domain"/>
</dbReference>